<protein>
    <recommendedName>
        <fullName evidence="5">MORN repeat-containing protein</fullName>
    </recommendedName>
</protein>
<reference evidence="3 4" key="1">
    <citation type="journal article" date="2018" name="Mol. Biol. Evol.">
        <title>Broad Genomic Sampling Reveals a Smut Pathogenic Ancestry of the Fungal Clade Ustilaginomycotina.</title>
        <authorList>
            <person name="Kijpornyongpan T."/>
            <person name="Mondo S.J."/>
            <person name="Barry K."/>
            <person name="Sandor L."/>
            <person name="Lee J."/>
            <person name="Lipzen A."/>
            <person name="Pangilinan J."/>
            <person name="LaButti K."/>
            <person name="Hainaut M."/>
            <person name="Henrissat B."/>
            <person name="Grigoriev I.V."/>
            <person name="Spatafora J.W."/>
            <person name="Aime M.C."/>
        </authorList>
    </citation>
    <scope>NUCLEOTIDE SEQUENCE [LARGE SCALE GENOMIC DNA]</scope>
    <source>
        <strain evidence="3 4">MCA 4658</strain>
    </source>
</reference>
<keyword evidence="2" id="KW-0732">Signal</keyword>
<dbReference type="InParanoid" id="A0A316VQQ5"/>
<dbReference type="EMBL" id="KZ819437">
    <property type="protein sequence ID" value="PWN39937.1"/>
    <property type="molecule type" value="Genomic_DNA"/>
</dbReference>
<evidence type="ECO:0000313" key="3">
    <source>
        <dbReference type="EMBL" id="PWN39937.1"/>
    </source>
</evidence>
<proteinExistence type="predicted"/>
<dbReference type="AlphaFoldDB" id="A0A316VQQ5"/>
<dbReference type="OrthoDB" id="10326304at2759"/>
<organism evidence="3 4">
    <name type="scientific">Ceraceosorus guamensis</name>
    <dbReference type="NCBI Taxonomy" id="1522189"/>
    <lineage>
        <taxon>Eukaryota</taxon>
        <taxon>Fungi</taxon>
        <taxon>Dikarya</taxon>
        <taxon>Basidiomycota</taxon>
        <taxon>Ustilaginomycotina</taxon>
        <taxon>Exobasidiomycetes</taxon>
        <taxon>Ceraceosorales</taxon>
        <taxon>Ceraceosoraceae</taxon>
        <taxon>Ceraceosorus</taxon>
    </lineage>
</organism>
<dbReference type="RefSeq" id="XP_025367097.1">
    <property type="nucleotide sequence ID" value="XM_025516742.1"/>
</dbReference>
<gene>
    <name evidence="3" type="ORF">IE81DRAFT_362526</name>
</gene>
<keyword evidence="4" id="KW-1185">Reference proteome</keyword>
<sequence length="225" mass="25580">MRFTFALCLLIWPSHGMPLFQCKSCISKSDESIASTPRRGFWNTSPPYREWKYANPKKSKSDMYGKKNCQDSPNHENCAATRRLHGAVQGLDAKGNLKAVWGMPGAEWRLEDQHMVRTDARGRFYGTKMQHRAGTVYFDPVQDGEIIGGFDVERKLRNFKGVYDIDANPVHRYGPEARPNIKDAQRTFRSIQDRMEAETSSAQSSATSTPQWRKFGAAESKLHTS</sequence>
<evidence type="ECO:0008006" key="5">
    <source>
        <dbReference type="Google" id="ProtNLM"/>
    </source>
</evidence>
<feature type="compositionally biased region" description="Low complexity" evidence="1">
    <location>
        <begin position="198"/>
        <end position="209"/>
    </location>
</feature>
<feature type="chain" id="PRO_5016244155" description="MORN repeat-containing protein" evidence="2">
    <location>
        <begin position="17"/>
        <end position="225"/>
    </location>
</feature>
<dbReference type="Proteomes" id="UP000245783">
    <property type="component" value="Unassembled WGS sequence"/>
</dbReference>
<dbReference type="GeneID" id="37038612"/>
<feature type="signal peptide" evidence="2">
    <location>
        <begin position="1"/>
        <end position="16"/>
    </location>
</feature>
<evidence type="ECO:0000313" key="4">
    <source>
        <dbReference type="Proteomes" id="UP000245783"/>
    </source>
</evidence>
<accession>A0A316VQQ5</accession>
<evidence type="ECO:0000256" key="2">
    <source>
        <dbReference type="SAM" id="SignalP"/>
    </source>
</evidence>
<evidence type="ECO:0000256" key="1">
    <source>
        <dbReference type="SAM" id="MobiDB-lite"/>
    </source>
</evidence>
<feature type="region of interest" description="Disordered" evidence="1">
    <location>
        <begin position="191"/>
        <end position="225"/>
    </location>
</feature>
<name>A0A316VQQ5_9BASI</name>